<dbReference type="PaxDb" id="6239-ZK616.61"/>
<dbReference type="eggNOG" id="KOG0118">
    <property type="taxonomic scope" value="Eukaryota"/>
</dbReference>
<evidence type="ECO:0000313" key="2">
    <source>
        <dbReference type="EMBL" id="CCD71119.1"/>
    </source>
</evidence>
<evidence type="ECO:0000256" key="1">
    <source>
        <dbReference type="SAM" id="MobiDB-lite"/>
    </source>
</evidence>
<accession>D0G912</accession>
<dbReference type="STRING" id="6239.ZK616.61.1"/>
<dbReference type="HOGENOM" id="CLU_726130_0_0_1"/>
<dbReference type="FunCoup" id="D0G912">
    <property type="interactions" value="1522"/>
</dbReference>
<gene>
    <name evidence="2" type="ORF">CELE_ZK616.61</name>
    <name evidence="2 4" type="ORF">ZK616.61</name>
</gene>
<dbReference type="OrthoDB" id="5843701at2759"/>
<dbReference type="AlphaFoldDB" id="D0G912"/>
<feature type="region of interest" description="Disordered" evidence="1">
    <location>
        <begin position="167"/>
        <end position="283"/>
    </location>
</feature>
<dbReference type="AGR" id="WB:WBGene00194816"/>
<dbReference type="InParanoid" id="D0G912"/>
<dbReference type="Proteomes" id="UP000001940">
    <property type="component" value="Chromosome IV"/>
</dbReference>
<proteinExistence type="predicted"/>
<dbReference type="OMA" id="ADDFRPM"/>
<feature type="compositionally biased region" description="Basic and acidic residues" evidence="1">
    <location>
        <begin position="227"/>
        <end position="283"/>
    </location>
</feature>
<feature type="region of interest" description="Disordered" evidence="1">
    <location>
        <begin position="104"/>
        <end position="126"/>
    </location>
</feature>
<feature type="compositionally biased region" description="Basic and acidic residues" evidence="1">
    <location>
        <begin position="173"/>
        <end position="196"/>
    </location>
</feature>
<name>D0G912_CAEEL</name>
<evidence type="ECO:0000313" key="4">
    <source>
        <dbReference type="WormBase" id="ZK616.61"/>
    </source>
</evidence>
<reference evidence="2 3" key="1">
    <citation type="journal article" date="1998" name="Science">
        <title>Genome sequence of the nematode C. elegans: a platform for investigating biology.</title>
        <authorList>
            <consortium name="The C. elegans sequencing consortium"/>
            <person name="Sulson J.E."/>
            <person name="Waterston R."/>
        </authorList>
    </citation>
    <scope>NUCLEOTIDE SEQUENCE [LARGE SCALE GENOMIC DNA]</scope>
    <source>
        <strain evidence="2 3">Bristol N2</strain>
    </source>
</reference>
<dbReference type="KEGG" id="cel:CELE_ZK616.61"/>
<keyword evidence="3" id="KW-1185">Reference proteome</keyword>
<dbReference type="WormBase" id="ZK616.61">
    <property type="protein sequence ID" value="CE44235"/>
    <property type="gene ID" value="WBGene00194816"/>
</dbReference>
<evidence type="ECO:0000313" key="3">
    <source>
        <dbReference type="Proteomes" id="UP000001940"/>
    </source>
</evidence>
<dbReference type="CTD" id="13194041"/>
<feature type="compositionally biased region" description="Polar residues" evidence="1">
    <location>
        <begin position="198"/>
        <end position="211"/>
    </location>
</feature>
<protein>
    <submittedName>
        <fullName evidence="2">Titin-like</fullName>
    </submittedName>
</protein>
<dbReference type="RefSeq" id="NP_001255271.1">
    <property type="nucleotide sequence ID" value="NM_001268342.1"/>
</dbReference>
<sequence>MTEIHNAELTQEIVIGSVAAWLEQINDSALNIDVSFHRDINYNSNQDLTATTKIDILKADDFRPMKRGQHAWKENDQKMIHRMQKEKKAVSVEQGIVGAVRESLESWRTSSSSERPSAEEGSMTKKVSNEVVKRVAVKRELPSAEYHSVRYDERNLSLRKAQVELKTAQEAPAVREKGDANDRTDKDCVTHPHDLQSTEEPTTSDSNSQVSEDIPPPKNKESGTPPLKEKTPEPIPEEPKKVEEEVKKPEVPKNEEPKMEEPVKEEAPKVEEKKEEVKMVEDPKVESPLEVKKMKKRIQINVKRYPDSGELTILTEKDGMVSFTCSTKHRIKKKSKKDEE</sequence>
<dbReference type="Bgee" id="WBGene00194816">
    <property type="expression patterns" value="Expressed in material anatomical entity and 2 other cell types or tissues"/>
</dbReference>
<organism evidence="2 3">
    <name type="scientific">Caenorhabditis elegans</name>
    <dbReference type="NCBI Taxonomy" id="6239"/>
    <lineage>
        <taxon>Eukaryota</taxon>
        <taxon>Metazoa</taxon>
        <taxon>Ecdysozoa</taxon>
        <taxon>Nematoda</taxon>
        <taxon>Chromadorea</taxon>
        <taxon>Rhabditida</taxon>
        <taxon>Rhabditina</taxon>
        <taxon>Rhabditomorpha</taxon>
        <taxon>Rhabditoidea</taxon>
        <taxon>Rhabditidae</taxon>
        <taxon>Peloderinae</taxon>
        <taxon>Caenorhabditis</taxon>
    </lineage>
</organism>
<dbReference type="GeneID" id="13194041"/>
<dbReference type="EMBL" id="BX284604">
    <property type="protein sequence ID" value="CCD71119.1"/>
    <property type="molecule type" value="Genomic_DNA"/>
</dbReference>
<feature type="compositionally biased region" description="Low complexity" evidence="1">
    <location>
        <begin position="106"/>
        <end position="121"/>
    </location>
</feature>